<sequence>MCKYYRHLQKTNNNMKLLHQNDVSARTPSENYEMFSISFYLIEEIY</sequence>
<keyword evidence="2" id="KW-1185">Reference proteome</keyword>
<name>A0A9N9GZI6_FUNMO</name>
<gene>
    <name evidence="1" type="ORF">FMOSSE_LOCUS11000</name>
</gene>
<protein>
    <submittedName>
        <fullName evidence="1">11866_t:CDS:1</fullName>
    </submittedName>
</protein>
<evidence type="ECO:0000313" key="2">
    <source>
        <dbReference type="Proteomes" id="UP000789375"/>
    </source>
</evidence>
<comment type="caution">
    <text evidence="1">The sequence shown here is derived from an EMBL/GenBank/DDBJ whole genome shotgun (WGS) entry which is preliminary data.</text>
</comment>
<dbReference type="Proteomes" id="UP000789375">
    <property type="component" value="Unassembled WGS sequence"/>
</dbReference>
<dbReference type="AlphaFoldDB" id="A0A9N9GZI6"/>
<dbReference type="EMBL" id="CAJVPP010003971">
    <property type="protein sequence ID" value="CAG8641264.1"/>
    <property type="molecule type" value="Genomic_DNA"/>
</dbReference>
<reference evidence="1" key="1">
    <citation type="submission" date="2021-06" db="EMBL/GenBank/DDBJ databases">
        <authorList>
            <person name="Kallberg Y."/>
            <person name="Tangrot J."/>
            <person name="Rosling A."/>
        </authorList>
    </citation>
    <scope>NUCLEOTIDE SEQUENCE</scope>
    <source>
        <strain evidence="1">87-6 pot B 2015</strain>
    </source>
</reference>
<evidence type="ECO:0000313" key="1">
    <source>
        <dbReference type="EMBL" id="CAG8641264.1"/>
    </source>
</evidence>
<accession>A0A9N9GZI6</accession>
<proteinExistence type="predicted"/>
<organism evidence="1 2">
    <name type="scientific">Funneliformis mosseae</name>
    <name type="common">Endomycorrhizal fungus</name>
    <name type="synonym">Glomus mosseae</name>
    <dbReference type="NCBI Taxonomy" id="27381"/>
    <lineage>
        <taxon>Eukaryota</taxon>
        <taxon>Fungi</taxon>
        <taxon>Fungi incertae sedis</taxon>
        <taxon>Mucoromycota</taxon>
        <taxon>Glomeromycotina</taxon>
        <taxon>Glomeromycetes</taxon>
        <taxon>Glomerales</taxon>
        <taxon>Glomeraceae</taxon>
        <taxon>Funneliformis</taxon>
    </lineage>
</organism>